<dbReference type="InterPro" id="IPR020090">
    <property type="entry name" value="PTN/MK_C_dom"/>
</dbReference>
<comment type="caution">
    <text evidence="8">The sequence shown here is derived from an EMBL/GenBank/DDBJ whole genome shotgun (WGS) entry which is preliminary data.</text>
</comment>
<evidence type="ECO:0000256" key="3">
    <source>
        <dbReference type="ARBA" id="ARBA00022525"/>
    </source>
</evidence>
<dbReference type="PANTHER" id="PTHR21050">
    <property type="entry name" value="MIDKINE AND PLEIOTROPHIN 1, ISOFORM A-RELATED"/>
    <property type="match status" value="1"/>
</dbReference>
<feature type="domain" description="Pleiotrophin/Midkine C-terminal" evidence="7">
    <location>
        <begin position="34"/>
        <end position="78"/>
    </location>
</feature>
<accession>A0A6G0T225</accession>
<protein>
    <recommendedName>
        <fullName evidence="7">Pleiotrophin/Midkine C-terminal domain-containing protein</fullName>
    </recommendedName>
</protein>
<keyword evidence="9" id="KW-1185">Reference proteome</keyword>
<dbReference type="Gene3D" id="2.30.90.10">
    <property type="entry name" value="Heparin-binding Growth Factor, Midkine, Chain A- C-terminal Domain"/>
    <property type="match status" value="2"/>
</dbReference>
<evidence type="ECO:0000259" key="7">
    <source>
        <dbReference type="Pfam" id="PF01091"/>
    </source>
</evidence>
<evidence type="ECO:0000313" key="9">
    <source>
        <dbReference type="Proteomes" id="UP000475862"/>
    </source>
</evidence>
<keyword evidence="5" id="KW-1015">Disulfide bond</keyword>
<dbReference type="FunFam" id="2.30.90.10:FF:000001">
    <property type="entry name" value="Pleiotrophin"/>
    <property type="match status" value="1"/>
</dbReference>
<dbReference type="Pfam" id="PF01091">
    <property type="entry name" value="PTN_MK_C"/>
    <property type="match status" value="1"/>
</dbReference>
<keyword evidence="3" id="KW-0964">Secreted</keyword>
<dbReference type="OrthoDB" id="8818336at2759"/>
<name>A0A6G0T225_APHGL</name>
<keyword evidence="4 6" id="KW-0732">Signal</keyword>
<sequence>MKCLSIIMVSLLLVAIALVSSNETGLNEQSLNQTNCHYEKSQWSPCDEKTNVKVRTLTLKKGDDTCMKVKTIEKKCKKACRYVKGTWSQCNSHNEMIRTDTLKDPSTENSNCEKTRQITKKCKSKGRGNKANTQQTYITKQKKNKKTKIQINFCLVISSSSSSVVCVIVQTSSITFTPSSLSHSTSMISL</sequence>
<reference evidence="8 9" key="1">
    <citation type="submission" date="2019-08" db="EMBL/GenBank/DDBJ databases">
        <title>The genome of the soybean aphid Biotype 1, its phylome, world population structure and adaptation to the North American continent.</title>
        <authorList>
            <person name="Giordano R."/>
            <person name="Donthu R.K."/>
            <person name="Hernandez A.G."/>
            <person name="Wright C.L."/>
            <person name="Zimin A.V."/>
        </authorList>
    </citation>
    <scope>NUCLEOTIDE SEQUENCE [LARGE SCALE GENOMIC DNA]</scope>
    <source>
        <tissue evidence="8">Whole aphids</tissue>
    </source>
</reference>
<dbReference type="GO" id="GO:0005576">
    <property type="term" value="C:extracellular region"/>
    <property type="evidence" value="ECO:0007669"/>
    <property type="project" value="UniProtKB-SubCell"/>
</dbReference>
<evidence type="ECO:0000256" key="4">
    <source>
        <dbReference type="ARBA" id="ARBA00022729"/>
    </source>
</evidence>
<dbReference type="Proteomes" id="UP000475862">
    <property type="component" value="Unassembled WGS sequence"/>
</dbReference>
<gene>
    <name evidence="8" type="ORF">AGLY_014750</name>
</gene>
<dbReference type="PANTHER" id="PTHR21050:SF1">
    <property type="entry name" value="MIDKINE AND PLEIOTROPHIN 1, ISOFORM A-RELATED"/>
    <property type="match status" value="1"/>
</dbReference>
<organism evidence="8 9">
    <name type="scientific">Aphis glycines</name>
    <name type="common">Soybean aphid</name>
    <dbReference type="NCBI Taxonomy" id="307491"/>
    <lineage>
        <taxon>Eukaryota</taxon>
        <taxon>Metazoa</taxon>
        <taxon>Ecdysozoa</taxon>
        <taxon>Arthropoda</taxon>
        <taxon>Hexapoda</taxon>
        <taxon>Insecta</taxon>
        <taxon>Pterygota</taxon>
        <taxon>Neoptera</taxon>
        <taxon>Paraneoptera</taxon>
        <taxon>Hemiptera</taxon>
        <taxon>Sternorrhyncha</taxon>
        <taxon>Aphidomorpha</taxon>
        <taxon>Aphidoidea</taxon>
        <taxon>Aphididae</taxon>
        <taxon>Aphidini</taxon>
        <taxon>Aphis</taxon>
        <taxon>Aphis</taxon>
    </lineage>
</organism>
<dbReference type="AlphaFoldDB" id="A0A6G0T225"/>
<feature type="chain" id="PRO_5026086336" description="Pleiotrophin/Midkine C-terminal domain-containing protein" evidence="6">
    <location>
        <begin position="22"/>
        <end position="190"/>
    </location>
</feature>
<dbReference type="GO" id="GO:0008201">
    <property type="term" value="F:heparin binding"/>
    <property type="evidence" value="ECO:0007669"/>
    <property type="project" value="TreeGrafter"/>
</dbReference>
<evidence type="ECO:0000256" key="1">
    <source>
        <dbReference type="ARBA" id="ARBA00004613"/>
    </source>
</evidence>
<comment type="subcellular location">
    <subcellularLocation>
        <location evidence="1">Secreted</location>
    </subcellularLocation>
</comment>
<dbReference type="EMBL" id="VYZN01000065">
    <property type="protein sequence ID" value="KAE9524700.1"/>
    <property type="molecule type" value="Genomic_DNA"/>
</dbReference>
<comment type="similarity">
    <text evidence="2">Belongs to the pleiotrophin family.</text>
</comment>
<dbReference type="GO" id="GO:0048332">
    <property type="term" value="P:mesoderm morphogenesis"/>
    <property type="evidence" value="ECO:0007669"/>
    <property type="project" value="TreeGrafter"/>
</dbReference>
<dbReference type="InterPro" id="IPR038130">
    <property type="entry name" value="PTN/MK_C_dom_sf"/>
</dbReference>
<evidence type="ECO:0000256" key="2">
    <source>
        <dbReference type="ARBA" id="ARBA00005403"/>
    </source>
</evidence>
<feature type="signal peptide" evidence="6">
    <location>
        <begin position="1"/>
        <end position="21"/>
    </location>
</feature>
<evidence type="ECO:0000256" key="6">
    <source>
        <dbReference type="SAM" id="SignalP"/>
    </source>
</evidence>
<dbReference type="GO" id="GO:0008083">
    <property type="term" value="F:growth factor activity"/>
    <property type="evidence" value="ECO:0007669"/>
    <property type="project" value="InterPro"/>
</dbReference>
<proteinExistence type="inferred from homology"/>
<evidence type="ECO:0000313" key="8">
    <source>
        <dbReference type="EMBL" id="KAE9524700.1"/>
    </source>
</evidence>
<evidence type="ECO:0000256" key="5">
    <source>
        <dbReference type="ARBA" id="ARBA00023157"/>
    </source>
</evidence>